<name>A0A8B8F771_9HEMI</name>
<evidence type="ECO:0000256" key="1">
    <source>
        <dbReference type="SAM" id="MobiDB-lite"/>
    </source>
</evidence>
<feature type="region of interest" description="Disordered" evidence="1">
    <location>
        <begin position="281"/>
        <end position="317"/>
    </location>
</feature>
<dbReference type="Pfam" id="PF20146">
    <property type="entry name" value="NRF"/>
    <property type="match status" value="2"/>
</dbReference>
<feature type="transmembrane region" description="Helical" evidence="2">
    <location>
        <begin position="1482"/>
        <end position="1501"/>
    </location>
</feature>
<protein>
    <submittedName>
        <fullName evidence="6">Uncharacterized protein LOC112680696</fullName>
    </submittedName>
</protein>
<feature type="transmembrane region" description="Helical" evidence="2">
    <location>
        <begin position="1230"/>
        <end position="1255"/>
    </location>
</feature>
<feature type="compositionally biased region" description="Polar residues" evidence="1">
    <location>
        <begin position="862"/>
        <end position="871"/>
    </location>
</feature>
<feature type="compositionally biased region" description="Polar residues" evidence="1">
    <location>
        <begin position="307"/>
        <end position="316"/>
    </location>
</feature>
<feature type="signal peptide" evidence="3">
    <location>
        <begin position="1"/>
        <end position="27"/>
    </location>
</feature>
<dbReference type="SMART" id="SM00703">
    <property type="entry name" value="NRF"/>
    <property type="match status" value="1"/>
</dbReference>
<dbReference type="InterPro" id="IPR052728">
    <property type="entry name" value="O2_lipid_transport_reg"/>
</dbReference>
<keyword evidence="2" id="KW-0812">Transmembrane</keyword>
<reference evidence="6" key="1">
    <citation type="submission" date="2025-08" db="UniProtKB">
        <authorList>
            <consortium name="RefSeq"/>
        </authorList>
    </citation>
    <scope>IDENTIFICATION</scope>
    <source>
        <tissue evidence="6">Whole body</tissue>
    </source>
</reference>
<feature type="domain" description="Nose resistant-to-fluoxetine protein N-terminal" evidence="4">
    <location>
        <begin position="955"/>
        <end position="1109"/>
    </location>
</feature>
<feature type="transmembrane region" description="Helical" evidence="2">
    <location>
        <begin position="1366"/>
        <end position="1385"/>
    </location>
</feature>
<keyword evidence="3" id="KW-0732">Signal</keyword>
<keyword evidence="2" id="KW-0472">Membrane</keyword>
<sequence length="1621" mass="177429">MHFRISSSLVSAFIALHVACLAGSIVAQGLPLFSSRRNTDGGDPIVRAGFPVPVASLNLDGASTKSPRPDISLGLNEASIDGKLPQFDDSLNLNGSSVVGKLPQPETSLNLNDASITGKLPEPNISVDINGASIDGKLPQLDASLNLNGASITGKLPEPNIAVDVSGASIVGKLLQPGGSLDINESLITGKLLEQNISVDINGAPIVRKLPQLEGSLDLNRASIIENLPRPNISVDLNESSIGGKLSELDASLNLDGALTTGKLPESNISVDLSGVSVSEKIPQPDVPLDVNSESTTETIIPDDSSSKQNGTTSFHNEPIKASYDVQDSVVSTEDAQPEIFSSTTQTTVTQWVQKIPSPKNLKPPADNVTTVEYTGSPMLLGQTIANILYGTPWSSSQTNSKCSNDMKLYNSHKQKSTLWAVKMLDATSKGPEGILDGNIYTIIVVRAVLLRESNESNERPDRSTMHFRISSSLVSAFIALHVACLAGSIVAQGLPLFSSRRNTDGGDPIVRAGFPVPVASLNLDGASTKSPRPDISLGLNEASIDGKLPQFDDSLNLNGSSVVGKLPQPETSLNLNDASITGKLPEPNISVDINGASIDEKLPQLDASLNLNGVSVVGKLPQLETSLNLNDASITGKLPEPNIAIDVSGASIVGKLPQPGGSLDINGSLITGELPEQNSSVDINGTSIDGKLPQLDASLNLNGASITGKLPEPNIAVDVSGASIVGKLLQPGGSLDINESLITGKLLEQNISVDINGAPIVRKLPQLEGSLDLNRASIIENLPRPNISVDLNESSIGGKLSELDASLNLDGALTTGKLPESNISVDLSGVSVSEKIPQPDVPLDVNSESTTETIIPDDSSSKQNGTTSFHNEPIKASYDVQDSVVSTEDAQPEIFSSTTQTTVTQWVQKIPSPKNLKPPADNVTTVEYTGSPMLLGQTIANILYGTPWSSSQTNSKCSNDMKLYNSHKQKSTLWAVKMLDATSKGPEGILDGNIYSFGNFEQCINTKSKNLDISGGYSLVDLDFRPFVHLYPGYYDNNHSKDYDPLDEDASAWEGIKHNVQEDYIQRHKFQWAVCLPDTCESEDVQKIVSNVLIPELNRHGLEANVTIDPMLHTSNKNLYKYTAGFYIVCALYVAVTMLVFAGTLYDLIYLQYRPKSEHGPMKKIMKPFSLISNIERLLKPSESEEFSIINGLKVCAILQVIVGHRWFLEFGNPQMNPDFAHWVIHNFWFGYFKCSIFLETFFVISGFLTFYIITKQLIERKTLNFMPIMIYRWLRIFPVYGTLIVTYIFILPYINDGPYWRKLIYRESERCQTNWWTNVLYINNYVHTDELCVIPSWYLTCDMHFFVVGTLLTYAIWKWRKPGLVLLGTCLALSTVVPAYIIMNEQHRGTPAIDPQSLQDLSKERFYTKVYIKSHMRAMTYFVGILAGYIYMQLKEADYKLSLKSRIFWAPTVLLTGNIIYLSSGLFFRLGHSYVNYEHAIYFIVGRLVWSILISYAIIGHGLSGFGVCISGFLGHRVFQVLGKLVFCIYMFQEISQLQTVNSMKTPTYQSLTMMTWRFCGDVFNALLYGFAINVMIESPFDRLQKNVMRIFVGDAFSKPKTQLSNNDNIKNRSERFTA</sequence>
<dbReference type="GO" id="GO:0016747">
    <property type="term" value="F:acyltransferase activity, transferring groups other than amino-acyl groups"/>
    <property type="evidence" value="ECO:0007669"/>
    <property type="project" value="InterPro"/>
</dbReference>
<dbReference type="OrthoDB" id="10006435at2759"/>
<dbReference type="Pfam" id="PF01757">
    <property type="entry name" value="Acyl_transf_3"/>
    <property type="match status" value="1"/>
</dbReference>
<feature type="transmembrane region" description="Helical" evidence="2">
    <location>
        <begin position="1420"/>
        <end position="1436"/>
    </location>
</feature>
<keyword evidence="5" id="KW-1185">Reference proteome</keyword>
<evidence type="ECO:0000256" key="2">
    <source>
        <dbReference type="SAM" id="Phobius"/>
    </source>
</evidence>
<proteinExistence type="predicted"/>
<dbReference type="InterPro" id="IPR002656">
    <property type="entry name" value="Acyl_transf_3_dom"/>
</dbReference>
<feature type="transmembrane region" description="Helical" evidence="2">
    <location>
        <begin position="1188"/>
        <end position="1210"/>
    </location>
</feature>
<feature type="chain" id="PRO_5034220713" evidence="3">
    <location>
        <begin position="28"/>
        <end position="1621"/>
    </location>
</feature>
<evidence type="ECO:0000256" key="3">
    <source>
        <dbReference type="SAM" id="SignalP"/>
    </source>
</evidence>
<dbReference type="Proteomes" id="UP000694846">
    <property type="component" value="Unplaced"/>
</dbReference>
<gene>
    <name evidence="6" type="primary">LOC112680696</name>
</gene>
<feature type="transmembrane region" description="Helical" evidence="2">
    <location>
        <begin position="1275"/>
        <end position="1296"/>
    </location>
</feature>
<keyword evidence="2" id="KW-1133">Transmembrane helix</keyword>
<organism evidence="5 6">
    <name type="scientific">Sipha flava</name>
    <name type="common">yellow sugarcane aphid</name>
    <dbReference type="NCBI Taxonomy" id="143950"/>
    <lineage>
        <taxon>Eukaryota</taxon>
        <taxon>Metazoa</taxon>
        <taxon>Ecdysozoa</taxon>
        <taxon>Arthropoda</taxon>
        <taxon>Hexapoda</taxon>
        <taxon>Insecta</taxon>
        <taxon>Pterygota</taxon>
        <taxon>Neoptera</taxon>
        <taxon>Paraneoptera</taxon>
        <taxon>Hemiptera</taxon>
        <taxon>Sternorrhyncha</taxon>
        <taxon>Aphidomorpha</taxon>
        <taxon>Aphidoidea</taxon>
        <taxon>Aphididae</taxon>
        <taxon>Sipha</taxon>
    </lineage>
</organism>
<feature type="region of interest" description="Disordered" evidence="1">
    <location>
        <begin position="836"/>
        <end position="872"/>
    </location>
</feature>
<evidence type="ECO:0000313" key="5">
    <source>
        <dbReference type="Proteomes" id="UP000694846"/>
    </source>
</evidence>
<feature type="transmembrane region" description="Helical" evidence="2">
    <location>
        <begin position="1448"/>
        <end position="1470"/>
    </location>
</feature>
<dbReference type="RefSeq" id="XP_025406664.1">
    <property type="nucleotide sequence ID" value="XM_025550879.1"/>
</dbReference>
<feature type="transmembrane region" description="Helical" evidence="2">
    <location>
        <begin position="1125"/>
        <end position="1147"/>
    </location>
</feature>
<feature type="transmembrane region" description="Helical" evidence="2">
    <location>
        <begin position="1339"/>
        <end position="1359"/>
    </location>
</feature>
<dbReference type="PANTHER" id="PTHR11161:SF71">
    <property type="entry name" value="NOSE RESISTANT-TO-FLUOXETINE PROTEIN N-TERMINAL DOMAIN-CONTAINING PROTEIN"/>
    <property type="match status" value="1"/>
</dbReference>
<feature type="transmembrane region" description="Helical" evidence="2">
    <location>
        <begin position="1508"/>
        <end position="1534"/>
    </location>
</feature>
<dbReference type="GeneID" id="112680696"/>
<dbReference type="InterPro" id="IPR006621">
    <property type="entry name" value="Nose-resist-to-fluoxetine_N"/>
</dbReference>
<feature type="transmembrane region" description="Helical" evidence="2">
    <location>
        <begin position="1554"/>
        <end position="1579"/>
    </location>
</feature>
<evidence type="ECO:0000259" key="4">
    <source>
        <dbReference type="SMART" id="SM00703"/>
    </source>
</evidence>
<evidence type="ECO:0000313" key="6">
    <source>
        <dbReference type="RefSeq" id="XP_025406664.1"/>
    </source>
</evidence>
<dbReference type="PANTHER" id="PTHR11161">
    <property type="entry name" value="O-ACYLTRANSFERASE"/>
    <property type="match status" value="1"/>
</dbReference>
<accession>A0A8B8F771</accession>